<evidence type="ECO:0000256" key="5">
    <source>
        <dbReference type="ARBA" id="ARBA00022837"/>
    </source>
</evidence>
<dbReference type="Pfam" id="PF13499">
    <property type="entry name" value="EF-hand_7"/>
    <property type="match status" value="2"/>
</dbReference>
<dbReference type="PROSITE" id="PS50222">
    <property type="entry name" value="EF_HAND_2"/>
    <property type="match status" value="4"/>
</dbReference>
<dbReference type="SMART" id="SM00054">
    <property type="entry name" value="EFh"/>
    <property type="match status" value="4"/>
</dbReference>
<dbReference type="SUPFAM" id="SSF47473">
    <property type="entry name" value="EF-hand"/>
    <property type="match status" value="1"/>
</dbReference>
<evidence type="ECO:0000313" key="9">
    <source>
        <dbReference type="EMBL" id="KAK6588984.1"/>
    </source>
</evidence>
<evidence type="ECO:0000259" key="8">
    <source>
        <dbReference type="PROSITE" id="PS50222"/>
    </source>
</evidence>
<accession>A0AAV9XXE5</accession>
<feature type="region of interest" description="Disordered" evidence="7">
    <location>
        <begin position="1"/>
        <end position="26"/>
    </location>
</feature>
<gene>
    <name evidence="9" type="ORF">RS030_243648</name>
</gene>
<evidence type="ECO:0000256" key="2">
    <source>
        <dbReference type="ARBA" id="ARBA00005253"/>
    </source>
</evidence>
<keyword evidence="6" id="KW-0206">Cytoskeleton</keyword>
<dbReference type="Proteomes" id="UP001311799">
    <property type="component" value="Unassembled WGS sequence"/>
</dbReference>
<keyword evidence="10" id="KW-1185">Reference proteome</keyword>
<feature type="domain" description="EF-hand" evidence="8">
    <location>
        <begin position="107"/>
        <end position="142"/>
    </location>
</feature>
<name>A0AAV9XXE5_9CRYT</name>
<dbReference type="InterPro" id="IPR050230">
    <property type="entry name" value="CALM/Myosin/TropC-like"/>
</dbReference>
<feature type="domain" description="EF-hand" evidence="8">
    <location>
        <begin position="34"/>
        <end position="69"/>
    </location>
</feature>
<keyword evidence="6" id="KW-0963">Cytoplasm</keyword>
<keyword evidence="3" id="KW-0479">Metal-binding</keyword>
<proteinExistence type="inferred from homology"/>
<dbReference type="GO" id="GO:0016460">
    <property type="term" value="C:myosin II complex"/>
    <property type="evidence" value="ECO:0007669"/>
    <property type="project" value="TreeGrafter"/>
</dbReference>
<comment type="subcellular location">
    <subcellularLocation>
        <location evidence="1">Cytoplasm</location>
        <location evidence="1">Cytoskeleton</location>
    </subcellularLocation>
</comment>
<evidence type="ECO:0000313" key="10">
    <source>
        <dbReference type="Proteomes" id="UP001311799"/>
    </source>
</evidence>
<dbReference type="PANTHER" id="PTHR23048">
    <property type="entry name" value="MYOSIN LIGHT CHAIN 1, 3"/>
    <property type="match status" value="1"/>
</dbReference>
<dbReference type="CDD" id="cd00051">
    <property type="entry name" value="EFh"/>
    <property type="match status" value="2"/>
</dbReference>
<dbReference type="PROSITE" id="PS00018">
    <property type="entry name" value="EF_HAND_1"/>
    <property type="match status" value="2"/>
</dbReference>
<protein>
    <submittedName>
        <fullName evidence="9">Centrin like protein</fullName>
    </submittedName>
</protein>
<keyword evidence="5" id="KW-0106">Calcium</keyword>
<dbReference type="InterPro" id="IPR002048">
    <property type="entry name" value="EF_hand_dom"/>
</dbReference>
<dbReference type="FunFam" id="1.10.238.10:FF:000077">
    <property type="entry name" value="Centrin 1"/>
    <property type="match status" value="1"/>
</dbReference>
<dbReference type="EMBL" id="JAWDEY010000016">
    <property type="protein sequence ID" value="KAK6588984.1"/>
    <property type="molecule type" value="Genomic_DNA"/>
</dbReference>
<evidence type="ECO:0000256" key="3">
    <source>
        <dbReference type="ARBA" id="ARBA00022723"/>
    </source>
</evidence>
<evidence type="ECO:0000256" key="1">
    <source>
        <dbReference type="ARBA" id="ARBA00004245"/>
    </source>
</evidence>
<dbReference type="InterPro" id="IPR018247">
    <property type="entry name" value="EF_Hand_1_Ca_BS"/>
</dbReference>
<feature type="domain" description="EF-hand" evidence="8">
    <location>
        <begin position="143"/>
        <end position="178"/>
    </location>
</feature>
<dbReference type="GO" id="GO:0005509">
    <property type="term" value="F:calcium ion binding"/>
    <property type="evidence" value="ECO:0007669"/>
    <property type="project" value="InterPro"/>
</dbReference>
<evidence type="ECO:0000256" key="6">
    <source>
        <dbReference type="ARBA" id="ARBA00023212"/>
    </source>
</evidence>
<dbReference type="InterPro" id="IPR011992">
    <property type="entry name" value="EF-hand-dom_pair"/>
</dbReference>
<comment type="caution">
    <text evidence="9">The sequence shown here is derived from an EMBL/GenBank/DDBJ whole genome shotgun (WGS) entry which is preliminary data.</text>
</comment>
<dbReference type="Gene3D" id="1.10.238.10">
    <property type="entry name" value="EF-hand"/>
    <property type="match status" value="2"/>
</dbReference>
<dbReference type="PANTHER" id="PTHR23048:SF59">
    <property type="entry name" value="EF-HAND SUPERFAMILY PROTEIN"/>
    <property type="match status" value="1"/>
</dbReference>
<keyword evidence="4" id="KW-0677">Repeat</keyword>
<evidence type="ECO:0000256" key="7">
    <source>
        <dbReference type="SAM" id="MobiDB-lite"/>
    </source>
</evidence>
<reference evidence="9 10" key="1">
    <citation type="submission" date="2023-10" db="EMBL/GenBank/DDBJ databases">
        <title>Comparative genomics analysis reveals potential genetic determinants of host preference in Cryptosporidium xiaoi.</title>
        <authorList>
            <person name="Xiao L."/>
            <person name="Li J."/>
        </authorList>
    </citation>
    <scope>NUCLEOTIDE SEQUENCE [LARGE SCALE GENOMIC DNA]</scope>
    <source>
        <strain evidence="9 10">52996</strain>
    </source>
</reference>
<organism evidence="9 10">
    <name type="scientific">Cryptosporidium xiaoi</name>
    <dbReference type="NCBI Taxonomy" id="659607"/>
    <lineage>
        <taxon>Eukaryota</taxon>
        <taxon>Sar</taxon>
        <taxon>Alveolata</taxon>
        <taxon>Apicomplexa</taxon>
        <taxon>Conoidasida</taxon>
        <taxon>Coccidia</taxon>
        <taxon>Eucoccidiorida</taxon>
        <taxon>Eimeriorina</taxon>
        <taxon>Cryptosporidiidae</taxon>
        <taxon>Cryptosporidium</taxon>
    </lineage>
</organism>
<sequence length="178" mass="20716">MLARKEHTGGLAVGNSTSGAVSRRRRLRNEISEEQKQEIKEAFELFDTEKTGRIDYHELKVAMRALGFDVKKAQVLELMREYDKSGSGQVEYKDFVEIMTQKILERDPREEILKAFRLFDDDNTGKISLKNLRRVARELGENITDDELQAMIEEFDKDMDGEINEEEFISIMKQTSLY</sequence>
<feature type="domain" description="EF-hand" evidence="8">
    <location>
        <begin position="70"/>
        <end position="105"/>
    </location>
</feature>
<comment type="similarity">
    <text evidence="2">Belongs to the centrin family.</text>
</comment>
<dbReference type="AlphaFoldDB" id="A0AAV9XXE5"/>
<evidence type="ECO:0000256" key="4">
    <source>
        <dbReference type="ARBA" id="ARBA00022737"/>
    </source>
</evidence>